<feature type="non-terminal residue" evidence="1">
    <location>
        <position position="1"/>
    </location>
</feature>
<keyword evidence="2" id="KW-1185">Reference proteome</keyword>
<name>A0AA38GMI9_TAXCH</name>
<organism evidence="1 2">
    <name type="scientific">Taxus chinensis</name>
    <name type="common">Chinese yew</name>
    <name type="synonym">Taxus wallichiana var. chinensis</name>
    <dbReference type="NCBI Taxonomy" id="29808"/>
    <lineage>
        <taxon>Eukaryota</taxon>
        <taxon>Viridiplantae</taxon>
        <taxon>Streptophyta</taxon>
        <taxon>Embryophyta</taxon>
        <taxon>Tracheophyta</taxon>
        <taxon>Spermatophyta</taxon>
        <taxon>Pinopsida</taxon>
        <taxon>Pinidae</taxon>
        <taxon>Conifers II</taxon>
        <taxon>Cupressales</taxon>
        <taxon>Taxaceae</taxon>
        <taxon>Taxus</taxon>
    </lineage>
</organism>
<comment type="caution">
    <text evidence="1">The sequence shown here is derived from an EMBL/GenBank/DDBJ whole genome shotgun (WGS) entry which is preliminary data.</text>
</comment>
<evidence type="ECO:0000313" key="2">
    <source>
        <dbReference type="Proteomes" id="UP000824469"/>
    </source>
</evidence>
<sequence length="54" mass="6803">YAKILHNIHVFEIRDNLHKWIWNVTTKRFSTAWNKIQCAKRVFDYIRKEEEWII</sequence>
<evidence type="ECO:0000313" key="1">
    <source>
        <dbReference type="EMBL" id="KAH9324782.1"/>
    </source>
</evidence>
<protein>
    <submittedName>
        <fullName evidence="1">Uncharacterized protein</fullName>
    </submittedName>
</protein>
<proteinExistence type="predicted"/>
<accession>A0AA38GMI9</accession>
<dbReference type="EMBL" id="JAHRHJ020000002">
    <property type="protein sequence ID" value="KAH9324782.1"/>
    <property type="molecule type" value="Genomic_DNA"/>
</dbReference>
<reference evidence="1 2" key="1">
    <citation type="journal article" date="2021" name="Nat. Plants">
        <title>The Taxus genome provides insights into paclitaxel biosynthesis.</title>
        <authorList>
            <person name="Xiong X."/>
            <person name="Gou J."/>
            <person name="Liao Q."/>
            <person name="Li Y."/>
            <person name="Zhou Q."/>
            <person name="Bi G."/>
            <person name="Li C."/>
            <person name="Du R."/>
            <person name="Wang X."/>
            <person name="Sun T."/>
            <person name="Guo L."/>
            <person name="Liang H."/>
            <person name="Lu P."/>
            <person name="Wu Y."/>
            <person name="Zhang Z."/>
            <person name="Ro D.K."/>
            <person name="Shang Y."/>
            <person name="Huang S."/>
            <person name="Yan J."/>
        </authorList>
    </citation>
    <scope>NUCLEOTIDE SEQUENCE [LARGE SCALE GENOMIC DNA]</scope>
    <source>
        <strain evidence="1">Ta-2019</strain>
    </source>
</reference>
<dbReference type="Proteomes" id="UP000824469">
    <property type="component" value="Unassembled WGS sequence"/>
</dbReference>
<feature type="non-terminal residue" evidence="1">
    <location>
        <position position="54"/>
    </location>
</feature>
<gene>
    <name evidence="1" type="ORF">KI387_004960</name>
</gene>
<dbReference type="AlphaFoldDB" id="A0AA38GMI9"/>